<sequence>MTHAQVQSIRLTDFNVNPDYVATEAAPITYQLQVLNRVPEHGESLEITVSIRYEAPDSTCFLLSAVCLTVYRVAGMTRLEHPETGRPVVDVPEELLQQLSIEAVAHARALVASHTAGTWFEQCHVALGNLAASCSLNAGA</sequence>
<dbReference type="RefSeq" id="WP_345124298.1">
    <property type="nucleotide sequence ID" value="NZ_BAABDI010000014.1"/>
</dbReference>
<accession>A0ABP7Q850</accession>
<dbReference type="EMBL" id="BAABDI010000014">
    <property type="protein sequence ID" value="GAA3976729.1"/>
    <property type="molecule type" value="Genomic_DNA"/>
</dbReference>
<comment type="caution">
    <text evidence="1">The sequence shown here is derived from an EMBL/GenBank/DDBJ whole genome shotgun (WGS) entry which is preliminary data.</text>
</comment>
<organism evidence="1 2">
    <name type="scientific">Hymenobacter antarcticus</name>
    <dbReference type="NCBI Taxonomy" id="486270"/>
    <lineage>
        <taxon>Bacteria</taxon>
        <taxon>Pseudomonadati</taxon>
        <taxon>Bacteroidota</taxon>
        <taxon>Cytophagia</taxon>
        <taxon>Cytophagales</taxon>
        <taxon>Hymenobacteraceae</taxon>
        <taxon>Hymenobacter</taxon>
    </lineage>
</organism>
<dbReference type="Proteomes" id="UP001501556">
    <property type="component" value="Unassembled WGS sequence"/>
</dbReference>
<reference evidence="2" key="1">
    <citation type="journal article" date="2019" name="Int. J. Syst. Evol. Microbiol.">
        <title>The Global Catalogue of Microorganisms (GCM) 10K type strain sequencing project: providing services to taxonomists for standard genome sequencing and annotation.</title>
        <authorList>
            <consortium name="The Broad Institute Genomics Platform"/>
            <consortium name="The Broad Institute Genome Sequencing Center for Infectious Disease"/>
            <person name="Wu L."/>
            <person name="Ma J."/>
        </authorList>
    </citation>
    <scope>NUCLEOTIDE SEQUENCE [LARGE SCALE GENOMIC DNA]</scope>
    <source>
        <strain evidence="2">JCM 17217</strain>
    </source>
</reference>
<name>A0ABP7Q850_9BACT</name>
<gene>
    <name evidence="1" type="ORF">GCM10022407_22590</name>
</gene>
<protein>
    <submittedName>
        <fullName evidence="1">Uncharacterized protein</fullName>
    </submittedName>
</protein>
<keyword evidence="2" id="KW-1185">Reference proteome</keyword>
<evidence type="ECO:0000313" key="2">
    <source>
        <dbReference type="Proteomes" id="UP001501556"/>
    </source>
</evidence>
<evidence type="ECO:0000313" key="1">
    <source>
        <dbReference type="EMBL" id="GAA3976729.1"/>
    </source>
</evidence>
<proteinExistence type="predicted"/>